<dbReference type="InterPro" id="IPR036397">
    <property type="entry name" value="RNaseH_sf"/>
</dbReference>
<keyword evidence="3" id="KW-1185">Reference proteome</keyword>
<dbReference type="EMBL" id="JAWWNJ010000030">
    <property type="protein sequence ID" value="KAK7026959.1"/>
    <property type="molecule type" value="Genomic_DNA"/>
</dbReference>
<accession>A0AAW0BKY0</accession>
<dbReference type="InterPro" id="IPR036388">
    <property type="entry name" value="WH-like_DNA-bd_sf"/>
</dbReference>
<protein>
    <submittedName>
        <fullName evidence="2">Homeodomain-like protein</fullName>
    </submittedName>
</protein>
<evidence type="ECO:0000259" key="1">
    <source>
        <dbReference type="Pfam" id="PF13592"/>
    </source>
</evidence>
<proteinExistence type="predicted"/>
<keyword evidence="2" id="KW-0371">Homeobox</keyword>
<dbReference type="InterPro" id="IPR009057">
    <property type="entry name" value="Homeodomain-like_sf"/>
</dbReference>
<comment type="caution">
    <text evidence="2">The sequence shown here is derived from an EMBL/GenBank/DDBJ whole genome shotgun (WGS) entry which is preliminary data.</text>
</comment>
<organism evidence="2 3">
    <name type="scientific">Favolaschia claudopus</name>
    <dbReference type="NCBI Taxonomy" id="2862362"/>
    <lineage>
        <taxon>Eukaryota</taxon>
        <taxon>Fungi</taxon>
        <taxon>Dikarya</taxon>
        <taxon>Basidiomycota</taxon>
        <taxon>Agaricomycotina</taxon>
        <taxon>Agaricomycetes</taxon>
        <taxon>Agaricomycetidae</taxon>
        <taxon>Agaricales</taxon>
        <taxon>Marasmiineae</taxon>
        <taxon>Mycenaceae</taxon>
        <taxon>Favolaschia</taxon>
    </lineage>
</organism>
<dbReference type="Pfam" id="PF13384">
    <property type="entry name" value="HTH_23"/>
    <property type="match status" value="1"/>
</dbReference>
<reference evidence="2 3" key="1">
    <citation type="journal article" date="2024" name="J Genomics">
        <title>Draft genome sequencing and assembly of Favolaschia claudopus CIRM-BRFM 2984 isolated from oak limbs.</title>
        <authorList>
            <person name="Navarro D."/>
            <person name="Drula E."/>
            <person name="Chaduli D."/>
            <person name="Cazenave R."/>
            <person name="Ahrendt S."/>
            <person name="Wang J."/>
            <person name="Lipzen A."/>
            <person name="Daum C."/>
            <person name="Barry K."/>
            <person name="Grigoriev I.V."/>
            <person name="Favel A."/>
            <person name="Rosso M.N."/>
            <person name="Martin F."/>
        </authorList>
    </citation>
    <scope>NUCLEOTIDE SEQUENCE [LARGE SCALE GENOMIC DNA]</scope>
    <source>
        <strain evidence="2 3">CIRM-BRFM 2984</strain>
    </source>
</reference>
<dbReference type="Gene3D" id="1.10.10.10">
    <property type="entry name" value="Winged helix-like DNA-binding domain superfamily/Winged helix DNA-binding domain"/>
    <property type="match status" value="1"/>
</dbReference>
<name>A0AAW0BKY0_9AGAR</name>
<dbReference type="AlphaFoldDB" id="A0AAW0BKY0"/>
<keyword evidence="2" id="KW-0238">DNA-binding</keyword>
<dbReference type="SUPFAM" id="SSF46689">
    <property type="entry name" value="Homeodomain-like"/>
    <property type="match status" value="1"/>
</dbReference>
<dbReference type="Proteomes" id="UP001362999">
    <property type="component" value="Unassembled WGS sequence"/>
</dbReference>
<dbReference type="GO" id="GO:0003677">
    <property type="term" value="F:DNA binding"/>
    <property type="evidence" value="ECO:0007669"/>
    <property type="project" value="UniProtKB-KW"/>
</dbReference>
<dbReference type="InterPro" id="IPR025959">
    <property type="entry name" value="Winged_HTH_dom"/>
</dbReference>
<dbReference type="PANTHER" id="PTHR46564">
    <property type="entry name" value="TRANSPOSASE"/>
    <property type="match status" value="1"/>
</dbReference>
<feature type="domain" description="Winged helix-turn helix" evidence="1">
    <location>
        <begin position="88"/>
        <end position="137"/>
    </location>
</feature>
<evidence type="ECO:0000313" key="3">
    <source>
        <dbReference type="Proteomes" id="UP001362999"/>
    </source>
</evidence>
<sequence>MTKGKPISEDLRWAIVRMHTLGIHVERIAQYTDISKRQVYRVVNYFVTTGNVLPANQRKKTGRTRHLTTQDIAFLHGSLDQSCDKYLEELQLGLEETCGRSVSLSTIWRALKRSGYTMVKITRVAAERSVVKRAQFKYRTGLLYSPWQLVFVDESSCDRRTSYRGFAWAIKGQRAVRKAFFIRGKRILEGSFTTETFIDFIDGLLDQMNPFPGPNSVIVMDNCRIHKSQRRLPLSSLLRSPVTSPACAPSTSSMDGRLRRLTTPFSSASSAPLNAGT</sequence>
<feature type="non-terminal residue" evidence="2">
    <location>
        <position position="277"/>
    </location>
</feature>
<dbReference type="Gene3D" id="3.30.420.10">
    <property type="entry name" value="Ribonuclease H-like superfamily/Ribonuclease H"/>
    <property type="match status" value="1"/>
</dbReference>
<evidence type="ECO:0000313" key="2">
    <source>
        <dbReference type="EMBL" id="KAK7026959.1"/>
    </source>
</evidence>
<dbReference type="PANTHER" id="PTHR46564:SF1">
    <property type="entry name" value="TRANSPOSASE"/>
    <property type="match status" value="1"/>
</dbReference>
<dbReference type="Pfam" id="PF13592">
    <property type="entry name" value="HTH_33"/>
    <property type="match status" value="1"/>
</dbReference>
<gene>
    <name evidence="2" type="ORF">R3P38DRAFT_2941209</name>
</gene>